<feature type="signal peptide" evidence="1">
    <location>
        <begin position="1"/>
        <end position="27"/>
    </location>
</feature>
<name>A0ABW4GHS2_9ACTN</name>
<accession>A0ABW4GHS2</accession>
<dbReference type="Proteomes" id="UP001597097">
    <property type="component" value="Unassembled WGS sequence"/>
</dbReference>
<proteinExistence type="predicted"/>
<keyword evidence="3" id="KW-1185">Reference proteome</keyword>
<organism evidence="2 3">
    <name type="scientific">Nonomuraea guangzhouensis</name>
    <dbReference type="NCBI Taxonomy" id="1291555"/>
    <lineage>
        <taxon>Bacteria</taxon>
        <taxon>Bacillati</taxon>
        <taxon>Actinomycetota</taxon>
        <taxon>Actinomycetes</taxon>
        <taxon>Streptosporangiales</taxon>
        <taxon>Streptosporangiaceae</taxon>
        <taxon>Nonomuraea</taxon>
    </lineage>
</organism>
<dbReference type="RefSeq" id="WP_219527096.1">
    <property type="nucleotide sequence ID" value="NZ_JAHKRM010000001.1"/>
</dbReference>
<gene>
    <name evidence="2" type="ORF">ACFSJ0_26670</name>
</gene>
<dbReference type="EMBL" id="JBHUCM010000019">
    <property type="protein sequence ID" value="MFD1540667.1"/>
    <property type="molecule type" value="Genomic_DNA"/>
</dbReference>
<feature type="chain" id="PRO_5045064456" evidence="1">
    <location>
        <begin position="28"/>
        <end position="140"/>
    </location>
</feature>
<protein>
    <submittedName>
        <fullName evidence="2">Uncharacterized protein</fullName>
    </submittedName>
</protein>
<evidence type="ECO:0000313" key="2">
    <source>
        <dbReference type="EMBL" id="MFD1540667.1"/>
    </source>
</evidence>
<evidence type="ECO:0000256" key="1">
    <source>
        <dbReference type="SAM" id="SignalP"/>
    </source>
</evidence>
<keyword evidence="1" id="KW-0732">Signal</keyword>
<evidence type="ECO:0000313" key="3">
    <source>
        <dbReference type="Proteomes" id="UP001597097"/>
    </source>
</evidence>
<sequence>MRTKLATAGLALVLGGVGLALAPAASAAGVSSASRTAGVAAPEFSVNGRWQFVQSGGITVTMNVTQDSSGRLFGTASSGAVGTIEEGAVEGRNIFFTVGWSNGARGRYTGSLGPDRRLSGTTFDLNNPTHQANWVTTRTF</sequence>
<reference evidence="3" key="1">
    <citation type="journal article" date="2019" name="Int. J. Syst. Evol. Microbiol.">
        <title>The Global Catalogue of Microorganisms (GCM) 10K type strain sequencing project: providing services to taxonomists for standard genome sequencing and annotation.</title>
        <authorList>
            <consortium name="The Broad Institute Genomics Platform"/>
            <consortium name="The Broad Institute Genome Sequencing Center for Infectious Disease"/>
            <person name="Wu L."/>
            <person name="Ma J."/>
        </authorList>
    </citation>
    <scope>NUCLEOTIDE SEQUENCE [LARGE SCALE GENOMIC DNA]</scope>
    <source>
        <strain evidence="3">CGMCC 1.15399</strain>
    </source>
</reference>
<comment type="caution">
    <text evidence="2">The sequence shown here is derived from an EMBL/GenBank/DDBJ whole genome shotgun (WGS) entry which is preliminary data.</text>
</comment>